<evidence type="ECO:0000313" key="4">
    <source>
        <dbReference type="Proteomes" id="UP000321776"/>
    </source>
</evidence>
<dbReference type="RefSeq" id="WP_147233636.1">
    <property type="nucleotide sequence ID" value="NZ_JAZHFZ010000012.1"/>
</dbReference>
<reference evidence="2 5" key="3">
    <citation type="submission" date="2024-01" db="EMBL/GenBank/DDBJ databases">
        <title>The diversity of rhizobia nodulating Mimosa spp. in eleven states of Brazil covering several biomes is determined by host plant, location, and edaphic factors.</title>
        <authorList>
            <person name="Rouws L."/>
            <person name="Barauna A."/>
            <person name="Beukes C."/>
            <person name="De Faria S.M."/>
            <person name="Gross E."/>
            <person name="Dos Reis Junior F.B."/>
            <person name="Simon M."/>
            <person name="Maluk M."/>
            <person name="Odee D.W."/>
            <person name="Kenicer G."/>
            <person name="Young J.P.W."/>
            <person name="Reis V.M."/>
            <person name="Zilli J."/>
            <person name="James E.K."/>
        </authorList>
    </citation>
    <scope>NUCLEOTIDE SEQUENCE [LARGE SCALE GENOMIC DNA]</scope>
    <source>
        <strain evidence="2 5">JPY530</strain>
    </source>
</reference>
<protein>
    <submittedName>
        <fullName evidence="3">Uncharacterized protein</fullName>
    </submittedName>
</protein>
<dbReference type="AlphaFoldDB" id="A0A5C6VQL6"/>
<accession>A0A5C6VQL6</accession>
<proteinExistence type="predicted"/>
<evidence type="ECO:0000256" key="1">
    <source>
        <dbReference type="SAM" id="MobiDB-lite"/>
    </source>
</evidence>
<keyword evidence="5" id="KW-1185">Reference proteome</keyword>
<reference evidence="3" key="2">
    <citation type="submission" date="2019-08" db="EMBL/GenBank/DDBJ databases">
        <authorList>
            <person name="Im W.-T."/>
        </authorList>
    </citation>
    <scope>NUCLEOTIDE SEQUENCE</scope>
    <source>
        <strain evidence="3">NF 2-5-3</strain>
    </source>
</reference>
<name>A0A5C6VQL6_9BURK</name>
<dbReference type="Proteomes" id="UP000321776">
    <property type="component" value="Unassembled WGS sequence"/>
</dbReference>
<evidence type="ECO:0000313" key="5">
    <source>
        <dbReference type="Proteomes" id="UP001481677"/>
    </source>
</evidence>
<feature type="region of interest" description="Disordered" evidence="1">
    <location>
        <begin position="50"/>
        <end position="76"/>
    </location>
</feature>
<evidence type="ECO:0000313" key="2">
    <source>
        <dbReference type="EMBL" id="MEM5342435.1"/>
    </source>
</evidence>
<evidence type="ECO:0000313" key="3">
    <source>
        <dbReference type="EMBL" id="TXC87189.1"/>
    </source>
</evidence>
<dbReference type="Proteomes" id="UP001481677">
    <property type="component" value="Unassembled WGS sequence"/>
</dbReference>
<gene>
    <name evidence="3" type="ORF">FRZ40_06100</name>
    <name evidence="2" type="ORF">V4C56_22795</name>
</gene>
<comment type="caution">
    <text evidence="3">The sequence shown here is derived from an EMBL/GenBank/DDBJ whole genome shotgun (WGS) entry which is preliminary data.</text>
</comment>
<sequence>METRTEEVITEFEIDRALMAAVVRCAHERNVTPQALMAESLRKLMDRLQPEVDGDCGAPDRRRRRQANSTKLHSKGDGQTFALLKLKRLE</sequence>
<dbReference type="EMBL" id="JAZHGA010000016">
    <property type="protein sequence ID" value="MEM5342435.1"/>
    <property type="molecule type" value="Genomic_DNA"/>
</dbReference>
<organism evidence="3 4">
    <name type="scientific">Paraburkholderia azotifigens</name>
    <dbReference type="NCBI Taxonomy" id="2057004"/>
    <lineage>
        <taxon>Bacteria</taxon>
        <taxon>Pseudomonadati</taxon>
        <taxon>Pseudomonadota</taxon>
        <taxon>Betaproteobacteria</taxon>
        <taxon>Burkholderiales</taxon>
        <taxon>Burkholderiaceae</taxon>
        <taxon>Paraburkholderia</taxon>
    </lineage>
</organism>
<dbReference type="EMBL" id="VOQS01000001">
    <property type="protein sequence ID" value="TXC87189.1"/>
    <property type="molecule type" value="Genomic_DNA"/>
</dbReference>
<reference evidence="3 4" key="1">
    <citation type="journal article" date="2018" name="Int. J. Syst. Evol. Microbiol.">
        <title>Paraburkholderia azotifigens sp. nov., a nitrogen-fixing bacterium isolated from paddy soil.</title>
        <authorList>
            <person name="Choi G.M."/>
            <person name="Im W.T."/>
        </authorList>
    </citation>
    <scope>NUCLEOTIDE SEQUENCE [LARGE SCALE GENOMIC DNA]</scope>
    <source>
        <strain evidence="3 4">NF 2-5-3</strain>
    </source>
</reference>